<dbReference type="Proteomes" id="UP001212152">
    <property type="component" value="Unassembled WGS sequence"/>
</dbReference>
<evidence type="ECO:0000256" key="1">
    <source>
        <dbReference type="ARBA" id="ARBA00022574"/>
    </source>
</evidence>
<comment type="caution">
    <text evidence="3">The sequence shown here is derived from an EMBL/GenBank/DDBJ whole genome shotgun (WGS) entry which is preliminary data.</text>
</comment>
<dbReference type="InterPro" id="IPR036322">
    <property type="entry name" value="WD40_repeat_dom_sf"/>
</dbReference>
<protein>
    <submittedName>
        <fullName evidence="3">Uncharacterized protein</fullName>
    </submittedName>
</protein>
<organism evidence="3 4">
    <name type="scientific">Geranomyces variabilis</name>
    <dbReference type="NCBI Taxonomy" id="109894"/>
    <lineage>
        <taxon>Eukaryota</taxon>
        <taxon>Fungi</taxon>
        <taxon>Fungi incertae sedis</taxon>
        <taxon>Chytridiomycota</taxon>
        <taxon>Chytridiomycota incertae sedis</taxon>
        <taxon>Chytridiomycetes</taxon>
        <taxon>Spizellomycetales</taxon>
        <taxon>Powellomycetaceae</taxon>
        <taxon>Geranomyces</taxon>
    </lineage>
</organism>
<keyword evidence="1" id="KW-0853">WD repeat</keyword>
<dbReference type="PANTHER" id="PTHR44472">
    <property type="entry name" value="DDB1- AND CUL4-ASSOCIATED FACTOR 4-RELATED"/>
    <property type="match status" value="1"/>
</dbReference>
<dbReference type="SUPFAM" id="SSF50978">
    <property type="entry name" value="WD40 repeat-like"/>
    <property type="match status" value="1"/>
</dbReference>
<reference evidence="3" key="1">
    <citation type="submission" date="2020-05" db="EMBL/GenBank/DDBJ databases">
        <title>Phylogenomic resolution of chytrid fungi.</title>
        <authorList>
            <person name="Stajich J.E."/>
            <person name="Amses K."/>
            <person name="Simmons R."/>
            <person name="Seto K."/>
            <person name="Myers J."/>
            <person name="Bonds A."/>
            <person name="Quandt C.A."/>
            <person name="Barry K."/>
            <person name="Liu P."/>
            <person name="Grigoriev I."/>
            <person name="Longcore J.E."/>
            <person name="James T.Y."/>
        </authorList>
    </citation>
    <scope>NUCLEOTIDE SEQUENCE</scope>
    <source>
        <strain evidence="3">JEL0379</strain>
    </source>
</reference>
<evidence type="ECO:0000256" key="2">
    <source>
        <dbReference type="ARBA" id="ARBA00022737"/>
    </source>
</evidence>
<evidence type="ECO:0000313" key="4">
    <source>
        <dbReference type="Proteomes" id="UP001212152"/>
    </source>
</evidence>
<keyword evidence="4" id="KW-1185">Reference proteome</keyword>
<dbReference type="InterPro" id="IPR052254">
    <property type="entry name" value="CUL4-DDB1_E3_ligase_receptor"/>
</dbReference>
<keyword evidence="2" id="KW-0677">Repeat</keyword>
<dbReference type="EMBL" id="JADGJQ010000012">
    <property type="protein sequence ID" value="KAJ3181469.1"/>
    <property type="molecule type" value="Genomic_DNA"/>
</dbReference>
<dbReference type="Gene3D" id="2.130.10.10">
    <property type="entry name" value="YVTN repeat-like/Quinoprotein amine dehydrogenase"/>
    <property type="match status" value="1"/>
</dbReference>
<accession>A0AAD5TMX6</accession>
<sequence>MDDRMFDLDPLSYRLVTSKMSVFCSAVNSTQSSHGECFIAIGTEGKAVVIKDWEDRNGGTVLRHIPTSDKSHVLSQEFDETIYVWDLRNTRNPLLELAGQVNTHTKLNFGIDHYESILVGAGEDRYMRTWSLRTGDLLSQVAPTDASATPRTVRFMTSATEEDHPQVAAARSEALLWVANGKDLDILGTSP</sequence>
<evidence type="ECO:0000313" key="3">
    <source>
        <dbReference type="EMBL" id="KAJ3181469.1"/>
    </source>
</evidence>
<dbReference type="AlphaFoldDB" id="A0AAD5TMX6"/>
<dbReference type="PANTHER" id="PTHR44472:SF1">
    <property type="entry name" value="DDB1 AND CUL4 ASSOCIATED FACTOR 4"/>
    <property type="match status" value="1"/>
</dbReference>
<proteinExistence type="predicted"/>
<dbReference type="InterPro" id="IPR015943">
    <property type="entry name" value="WD40/YVTN_repeat-like_dom_sf"/>
</dbReference>
<gene>
    <name evidence="3" type="ORF">HDU87_001078</name>
</gene>
<name>A0AAD5TMX6_9FUNG</name>